<protein>
    <submittedName>
        <fullName evidence="2">Uncharacterized protein</fullName>
    </submittedName>
</protein>
<name>A0A8T0TMJ0_PANVG</name>
<feature type="compositionally biased region" description="Low complexity" evidence="1">
    <location>
        <begin position="1"/>
        <end position="12"/>
    </location>
</feature>
<dbReference type="AlphaFoldDB" id="A0A8T0TMJ0"/>
<accession>A0A8T0TMJ0</accession>
<evidence type="ECO:0000313" key="3">
    <source>
        <dbReference type="Proteomes" id="UP000823388"/>
    </source>
</evidence>
<feature type="region of interest" description="Disordered" evidence="1">
    <location>
        <begin position="1"/>
        <end position="38"/>
    </location>
</feature>
<evidence type="ECO:0000313" key="2">
    <source>
        <dbReference type="EMBL" id="KAG2613191.1"/>
    </source>
</evidence>
<dbReference type="Proteomes" id="UP000823388">
    <property type="component" value="Chromosome 4K"/>
</dbReference>
<gene>
    <name evidence="2" type="ORF">PVAP13_4KG349100</name>
</gene>
<reference evidence="2" key="1">
    <citation type="submission" date="2020-05" db="EMBL/GenBank/DDBJ databases">
        <title>WGS assembly of Panicum virgatum.</title>
        <authorList>
            <person name="Lovell J.T."/>
            <person name="Jenkins J."/>
            <person name="Shu S."/>
            <person name="Juenger T.E."/>
            <person name="Schmutz J."/>
        </authorList>
    </citation>
    <scope>NUCLEOTIDE SEQUENCE</scope>
    <source>
        <strain evidence="2">AP13</strain>
    </source>
</reference>
<sequence length="122" mass="13556">MPPPRQLQRLPPIGGGGGGGAKADDKKNKGATAMAGAEPATKAWMRRVLAKRVAKRMRMLKRSTAPPPLEDPGCGGECEAVAPPRAHGWAFSEYAWWRRHVWMPSRFYLEHMEERRCSCVDS</sequence>
<comment type="caution">
    <text evidence="2">The sequence shown here is derived from an EMBL/GenBank/DDBJ whole genome shotgun (WGS) entry which is preliminary data.</text>
</comment>
<evidence type="ECO:0000256" key="1">
    <source>
        <dbReference type="SAM" id="MobiDB-lite"/>
    </source>
</evidence>
<proteinExistence type="predicted"/>
<organism evidence="2 3">
    <name type="scientific">Panicum virgatum</name>
    <name type="common">Blackwell switchgrass</name>
    <dbReference type="NCBI Taxonomy" id="38727"/>
    <lineage>
        <taxon>Eukaryota</taxon>
        <taxon>Viridiplantae</taxon>
        <taxon>Streptophyta</taxon>
        <taxon>Embryophyta</taxon>
        <taxon>Tracheophyta</taxon>
        <taxon>Spermatophyta</taxon>
        <taxon>Magnoliopsida</taxon>
        <taxon>Liliopsida</taxon>
        <taxon>Poales</taxon>
        <taxon>Poaceae</taxon>
        <taxon>PACMAD clade</taxon>
        <taxon>Panicoideae</taxon>
        <taxon>Panicodae</taxon>
        <taxon>Paniceae</taxon>
        <taxon>Panicinae</taxon>
        <taxon>Panicum</taxon>
        <taxon>Panicum sect. Hiantes</taxon>
    </lineage>
</organism>
<keyword evidence="3" id="KW-1185">Reference proteome</keyword>
<dbReference type="EMBL" id="CM029043">
    <property type="protein sequence ID" value="KAG2613191.1"/>
    <property type="molecule type" value="Genomic_DNA"/>
</dbReference>